<gene>
    <name evidence="5" type="ORF">M011DRAFT_474045</name>
</gene>
<sequence length="149" mass="17413">MAMPPPTPEPLPRDDRDTGVKGLKVPLNPTPLSAPQEQQVREIYYSNVRSYCVEELKAFAECTQNRTFSMAWACRDAKMAMNACMLKYQGPDEMDKAREQWFRLAGERKKAKEEKERKAAEAMKKHREYWGAEEIERKIREMEKRRGGK</sequence>
<evidence type="ECO:0000313" key="5">
    <source>
        <dbReference type="EMBL" id="KAF2751596.1"/>
    </source>
</evidence>
<evidence type="ECO:0000256" key="2">
    <source>
        <dbReference type="ARBA" id="ARBA00023157"/>
    </source>
</evidence>
<feature type="compositionally biased region" description="Pro residues" evidence="4">
    <location>
        <begin position="1"/>
        <end position="10"/>
    </location>
</feature>
<dbReference type="PROSITE" id="PS51808">
    <property type="entry name" value="CHCH"/>
    <property type="match status" value="1"/>
</dbReference>
<accession>A0A6A6VPA1</accession>
<dbReference type="Proteomes" id="UP000799440">
    <property type="component" value="Unassembled WGS sequence"/>
</dbReference>
<comment type="similarity">
    <text evidence="1 3">Belongs to the CMC family.</text>
</comment>
<keyword evidence="3" id="KW-0472">Membrane</keyword>
<keyword evidence="3" id="KW-0143">Chaperone</keyword>
<proteinExistence type="inferred from homology"/>
<name>A0A6A6VPA1_9PLEO</name>
<dbReference type="OrthoDB" id="6224010at2759"/>
<evidence type="ECO:0000313" key="6">
    <source>
        <dbReference type="Proteomes" id="UP000799440"/>
    </source>
</evidence>
<dbReference type="AlphaFoldDB" id="A0A6A6VPA1"/>
<dbReference type="Pfam" id="PF08583">
    <property type="entry name" value="Cmc1"/>
    <property type="match status" value="1"/>
</dbReference>
<keyword evidence="3" id="KW-0496">Mitochondrion</keyword>
<evidence type="ECO:0000256" key="3">
    <source>
        <dbReference type="RuleBase" id="RU364104"/>
    </source>
</evidence>
<dbReference type="GO" id="GO:0005743">
    <property type="term" value="C:mitochondrial inner membrane"/>
    <property type="evidence" value="ECO:0007669"/>
    <property type="project" value="UniProtKB-SubCell"/>
</dbReference>
<organism evidence="5 6">
    <name type="scientific">Sporormia fimetaria CBS 119925</name>
    <dbReference type="NCBI Taxonomy" id="1340428"/>
    <lineage>
        <taxon>Eukaryota</taxon>
        <taxon>Fungi</taxon>
        <taxon>Dikarya</taxon>
        <taxon>Ascomycota</taxon>
        <taxon>Pezizomycotina</taxon>
        <taxon>Dothideomycetes</taxon>
        <taxon>Pleosporomycetidae</taxon>
        <taxon>Pleosporales</taxon>
        <taxon>Sporormiaceae</taxon>
        <taxon>Sporormia</taxon>
    </lineage>
</organism>
<reference evidence="5" key="1">
    <citation type="journal article" date="2020" name="Stud. Mycol.">
        <title>101 Dothideomycetes genomes: a test case for predicting lifestyles and emergence of pathogens.</title>
        <authorList>
            <person name="Haridas S."/>
            <person name="Albert R."/>
            <person name="Binder M."/>
            <person name="Bloem J."/>
            <person name="Labutti K."/>
            <person name="Salamov A."/>
            <person name="Andreopoulos B."/>
            <person name="Baker S."/>
            <person name="Barry K."/>
            <person name="Bills G."/>
            <person name="Bluhm B."/>
            <person name="Cannon C."/>
            <person name="Castanera R."/>
            <person name="Culley D."/>
            <person name="Daum C."/>
            <person name="Ezra D."/>
            <person name="Gonzalez J."/>
            <person name="Henrissat B."/>
            <person name="Kuo A."/>
            <person name="Liang C."/>
            <person name="Lipzen A."/>
            <person name="Lutzoni F."/>
            <person name="Magnuson J."/>
            <person name="Mondo S."/>
            <person name="Nolan M."/>
            <person name="Ohm R."/>
            <person name="Pangilinan J."/>
            <person name="Park H.-J."/>
            <person name="Ramirez L."/>
            <person name="Alfaro M."/>
            <person name="Sun H."/>
            <person name="Tritt A."/>
            <person name="Yoshinaga Y."/>
            <person name="Zwiers L.-H."/>
            <person name="Turgeon B."/>
            <person name="Goodwin S."/>
            <person name="Spatafora J."/>
            <person name="Crous P."/>
            <person name="Grigoriev I."/>
        </authorList>
    </citation>
    <scope>NUCLEOTIDE SEQUENCE</scope>
    <source>
        <strain evidence="5">CBS 119925</strain>
    </source>
</reference>
<evidence type="ECO:0000256" key="4">
    <source>
        <dbReference type="SAM" id="MobiDB-lite"/>
    </source>
</evidence>
<feature type="region of interest" description="Disordered" evidence="4">
    <location>
        <begin position="1"/>
        <end position="34"/>
    </location>
</feature>
<keyword evidence="3" id="KW-0999">Mitochondrion inner membrane</keyword>
<comment type="function">
    <text evidence="3">Required for mitochondrial cytochrome c oxidase (COX) assembly and respiration.</text>
</comment>
<evidence type="ECO:0000256" key="1">
    <source>
        <dbReference type="ARBA" id="ARBA00007347"/>
    </source>
</evidence>
<dbReference type="PANTHER" id="PTHR22977">
    <property type="entry name" value="COX ASSEMBLY MITOCHONDRIAL PROTEIN"/>
    <property type="match status" value="1"/>
</dbReference>
<dbReference type="InterPro" id="IPR013892">
    <property type="entry name" value="Cyt_c_biogenesis_Cmc1-like"/>
</dbReference>
<keyword evidence="6" id="KW-1185">Reference proteome</keyword>
<dbReference type="PANTHER" id="PTHR22977:SF5">
    <property type="entry name" value="COX ASSEMBLY MITOCHONDRIAL PROTEIN HOMOLOG"/>
    <property type="match status" value="1"/>
</dbReference>
<comment type="subcellular location">
    <subcellularLocation>
        <location evidence="3">Mitochondrion inner membrane</location>
    </subcellularLocation>
</comment>
<protein>
    <recommendedName>
        <fullName evidence="3">COX assembly mitochondrial protein</fullName>
    </recommendedName>
</protein>
<dbReference type="EMBL" id="MU006562">
    <property type="protein sequence ID" value="KAF2751596.1"/>
    <property type="molecule type" value="Genomic_DNA"/>
</dbReference>
<keyword evidence="2" id="KW-1015">Disulfide bond</keyword>